<dbReference type="AlphaFoldDB" id="A0A4U6XL64"/>
<accession>A0A4U6XL64</accession>
<proteinExistence type="predicted"/>
<dbReference type="STRING" id="1306861.A0A4U6XL64"/>
<keyword evidence="2" id="KW-1185">Reference proteome</keyword>
<evidence type="ECO:0000313" key="1">
    <source>
        <dbReference type="EMBL" id="TKW56354.1"/>
    </source>
</evidence>
<sequence>MSYARGIFPPTPEGIKLLKSKFHQNVTISYKQPGICETTSGVKSYVGYVHLPPGTLDDSPPPADPICYVLKPETCRPEVCERVVDGTARVKDWPDGQVSEEL</sequence>
<evidence type="ECO:0000313" key="2">
    <source>
        <dbReference type="Proteomes" id="UP000310108"/>
    </source>
</evidence>
<name>A0A4U6XL64_9PEZI</name>
<keyword evidence="1" id="KW-0378">Hydrolase</keyword>
<comment type="caution">
    <text evidence="1">The sequence shown here is derived from an EMBL/GenBank/DDBJ whole genome shotgun (WGS) entry which is preliminary data.</text>
</comment>
<dbReference type="GO" id="GO:0004180">
    <property type="term" value="F:carboxypeptidase activity"/>
    <property type="evidence" value="ECO:0007669"/>
    <property type="project" value="UniProtKB-KW"/>
</dbReference>
<dbReference type="EMBL" id="PJEX01000070">
    <property type="protein sequence ID" value="TKW56354.1"/>
    <property type="molecule type" value="Genomic_DNA"/>
</dbReference>
<protein>
    <submittedName>
        <fullName evidence="1">Carboxypeptidase S1-like protein B</fullName>
    </submittedName>
</protein>
<keyword evidence="1" id="KW-0645">Protease</keyword>
<organism evidence="1 2">
    <name type="scientific">Colletotrichum tanaceti</name>
    <dbReference type="NCBI Taxonomy" id="1306861"/>
    <lineage>
        <taxon>Eukaryota</taxon>
        <taxon>Fungi</taxon>
        <taxon>Dikarya</taxon>
        <taxon>Ascomycota</taxon>
        <taxon>Pezizomycotina</taxon>
        <taxon>Sordariomycetes</taxon>
        <taxon>Hypocreomycetidae</taxon>
        <taxon>Glomerellales</taxon>
        <taxon>Glomerellaceae</taxon>
        <taxon>Colletotrichum</taxon>
        <taxon>Colletotrichum destructivum species complex</taxon>
    </lineage>
</organism>
<reference evidence="1 2" key="1">
    <citation type="journal article" date="2019" name="PLoS ONE">
        <title>Comparative genome analysis indicates high evolutionary potential of pathogenicity genes in Colletotrichum tanaceti.</title>
        <authorList>
            <person name="Lelwala R.V."/>
            <person name="Korhonen P.K."/>
            <person name="Young N.D."/>
            <person name="Scott J.B."/>
            <person name="Ades P.A."/>
            <person name="Gasser R.B."/>
            <person name="Taylor P.W.J."/>
        </authorList>
    </citation>
    <scope>NUCLEOTIDE SEQUENCE [LARGE SCALE GENOMIC DNA]</scope>
    <source>
        <strain evidence="1">BRIP57314</strain>
    </source>
</reference>
<gene>
    <name evidence="1" type="primary">SCPB</name>
    <name evidence="1" type="ORF">CTA1_7228</name>
</gene>
<dbReference type="Proteomes" id="UP000310108">
    <property type="component" value="Unassembled WGS sequence"/>
</dbReference>
<keyword evidence="1" id="KW-0121">Carboxypeptidase</keyword>